<dbReference type="AlphaFoldDB" id="A0A949N8C1"/>
<dbReference type="Proteomes" id="UP000694501">
    <property type="component" value="Unassembled WGS sequence"/>
</dbReference>
<dbReference type="RefSeq" id="WP_211043729.1">
    <property type="nucleotide sequence ID" value="NZ_JAELVF020000001.1"/>
</dbReference>
<dbReference type="Pfam" id="PF13649">
    <property type="entry name" value="Methyltransf_25"/>
    <property type="match status" value="1"/>
</dbReference>
<dbReference type="PANTHER" id="PTHR43464">
    <property type="entry name" value="METHYLTRANSFERASE"/>
    <property type="match status" value="1"/>
</dbReference>
<evidence type="ECO:0000256" key="3">
    <source>
        <dbReference type="ARBA" id="ARBA00022691"/>
    </source>
</evidence>
<evidence type="ECO:0000256" key="2">
    <source>
        <dbReference type="ARBA" id="ARBA00022679"/>
    </source>
</evidence>
<dbReference type="InterPro" id="IPR029063">
    <property type="entry name" value="SAM-dependent_MTases_sf"/>
</dbReference>
<dbReference type="InterPro" id="IPR041698">
    <property type="entry name" value="Methyltransf_25"/>
</dbReference>
<feature type="region of interest" description="Disordered" evidence="4">
    <location>
        <begin position="179"/>
        <end position="202"/>
    </location>
</feature>
<comment type="caution">
    <text evidence="6">The sequence shown here is derived from an EMBL/GenBank/DDBJ whole genome shotgun (WGS) entry which is preliminary data.</text>
</comment>
<dbReference type="GO" id="GO:0008168">
    <property type="term" value="F:methyltransferase activity"/>
    <property type="evidence" value="ECO:0007669"/>
    <property type="project" value="UniProtKB-KW"/>
</dbReference>
<reference evidence="6" key="1">
    <citation type="submission" date="2021-06" db="EMBL/GenBank/DDBJ databases">
        <title>Sequencing of actinobacteria type strains.</title>
        <authorList>
            <person name="Nguyen G.-S."/>
            <person name="Wentzel A."/>
        </authorList>
    </citation>
    <scope>NUCLEOTIDE SEQUENCE</scope>
    <source>
        <strain evidence="6">P38-E01</strain>
    </source>
</reference>
<dbReference type="Gene3D" id="3.40.50.150">
    <property type="entry name" value="Vaccinia Virus protein VP39"/>
    <property type="match status" value="1"/>
</dbReference>
<organism evidence="6 7">
    <name type="scientific">Streptomyces tardus</name>
    <dbReference type="NCBI Taxonomy" id="2780544"/>
    <lineage>
        <taxon>Bacteria</taxon>
        <taxon>Bacillati</taxon>
        <taxon>Actinomycetota</taxon>
        <taxon>Actinomycetes</taxon>
        <taxon>Kitasatosporales</taxon>
        <taxon>Streptomycetaceae</taxon>
        <taxon>Streptomyces</taxon>
    </lineage>
</organism>
<keyword evidence="2" id="KW-0808">Transferase</keyword>
<proteinExistence type="predicted"/>
<evidence type="ECO:0000313" key="6">
    <source>
        <dbReference type="EMBL" id="MBU7597783.1"/>
    </source>
</evidence>
<feature type="domain" description="Methyltransferase" evidence="5">
    <location>
        <begin position="38"/>
        <end position="131"/>
    </location>
</feature>
<keyword evidence="7" id="KW-1185">Reference proteome</keyword>
<evidence type="ECO:0000256" key="1">
    <source>
        <dbReference type="ARBA" id="ARBA00022603"/>
    </source>
</evidence>
<dbReference type="SUPFAM" id="SSF53335">
    <property type="entry name" value="S-adenosyl-L-methionine-dependent methyltransferases"/>
    <property type="match status" value="1"/>
</dbReference>
<evidence type="ECO:0000313" key="7">
    <source>
        <dbReference type="Proteomes" id="UP000694501"/>
    </source>
</evidence>
<dbReference type="PANTHER" id="PTHR43464:SF19">
    <property type="entry name" value="UBIQUINONE BIOSYNTHESIS O-METHYLTRANSFERASE, MITOCHONDRIAL"/>
    <property type="match status" value="1"/>
</dbReference>
<accession>A0A949N8C1</accession>
<protein>
    <submittedName>
        <fullName evidence="6">Methyltransferase domain-containing protein</fullName>
    </submittedName>
</protein>
<keyword evidence="1 6" id="KW-0489">Methyltransferase</keyword>
<name>A0A949N8C1_9ACTN</name>
<dbReference type="GO" id="GO:0032259">
    <property type="term" value="P:methylation"/>
    <property type="evidence" value="ECO:0007669"/>
    <property type="project" value="UniProtKB-KW"/>
</dbReference>
<keyword evidence="3" id="KW-0949">S-adenosyl-L-methionine</keyword>
<sequence length="202" mass="21761">MDQQFWDELYGSREQLFSGAVNGVLVTETAELPVGRALDLGCGEGGDALWLAGRGWQVTATDISRTALDRAAATAAEAGLTERVTWTHADLSRTPPPADSFDLVNAHYFPLEVEPGHAALRALLAAVAPGGTLLYVGHDVAGLTADDTHGFDPHAYYKPAEVAALLDDRWTVLVDETRARTTPAPEGTHHTHDTVLRARRRD</sequence>
<dbReference type="EMBL" id="JAELVF020000001">
    <property type="protein sequence ID" value="MBU7597783.1"/>
    <property type="molecule type" value="Genomic_DNA"/>
</dbReference>
<feature type="compositionally biased region" description="Basic and acidic residues" evidence="4">
    <location>
        <begin position="187"/>
        <end position="196"/>
    </location>
</feature>
<evidence type="ECO:0000256" key="4">
    <source>
        <dbReference type="SAM" id="MobiDB-lite"/>
    </source>
</evidence>
<dbReference type="CDD" id="cd02440">
    <property type="entry name" value="AdoMet_MTases"/>
    <property type="match status" value="1"/>
</dbReference>
<gene>
    <name evidence="6" type="ORF">JGS22_009160</name>
</gene>
<evidence type="ECO:0000259" key="5">
    <source>
        <dbReference type="Pfam" id="PF13649"/>
    </source>
</evidence>